<dbReference type="EMBL" id="JBFAKC010000016">
    <property type="protein sequence ID" value="MEV0711578.1"/>
    <property type="molecule type" value="Genomic_DNA"/>
</dbReference>
<dbReference type="Pfam" id="PF06841">
    <property type="entry name" value="Phage_T4_gp19"/>
    <property type="match status" value="1"/>
</dbReference>
<feature type="compositionally biased region" description="Gly residues" evidence="1">
    <location>
        <begin position="47"/>
        <end position="57"/>
    </location>
</feature>
<dbReference type="Proteomes" id="UP001551695">
    <property type="component" value="Unassembled WGS sequence"/>
</dbReference>
<feature type="region of interest" description="Disordered" evidence="1">
    <location>
        <begin position="43"/>
        <end position="62"/>
    </location>
</feature>
<evidence type="ECO:0000313" key="3">
    <source>
        <dbReference type="Proteomes" id="UP001551695"/>
    </source>
</evidence>
<dbReference type="NCBIfam" id="TIGR02241">
    <property type="entry name" value="conserved hypothetical phage tail region protein"/>
    <property type="match status" value="1"/>
</dbReference>
<evidence type="ECO:0000313" key="2">
    <source>
        <dbReference type="EMBL" id="MEV0711578.1"/>
    </source>
</evidence>
<proteinExistence type="predicted"/>
<dbReference type="InterPro" id="IPR011747">
    <property type="entry name" value="CHP02241"/>
</dbReference>
<gene>
    <name evidence="2" type="ORF">AB0I48_28855</name>
</gene>
<dbReference type="RefSeq" id="WP_357788069.1">
    <property type="nucleotide sequence ID" value="NZ_JBFAKC010000016.1"/>
</dbReference>
<organism evidence="2 3">
    <name type="scientific">Nocardia aurea</name>
    <dbReference type="NCBI Taxonomy" id="2144174"/>
    <lineage>
        <taxon>Bacteria</taxon>
        <taxon>Bacillati</taxon>
        <taxon>Actinomycetota</taxon>
        <taxon>Actinomycetes</taxon>
        <taxon>Mycobacteriales</taxon>
        <taxon>Nocardiaceae</taxon>
        <taxon>Nocardia</taxon>
    </lineage>
</organism>
<sequence length="156" mass="16928">MAATGRRVDPFRAFNFIVTIVGLREPVSFTECSGLGSTTEVLDGPRPLGGVGGGTGGHTRLPGKTTFTDITLKWGVTDSTELWQWRQDIVNGNVVRRSGSIVVFDLDNHTERARWNFVNAWPSKWEGPALSQKGDIAIATLVLAHEGLTSFTTTKA</sequence>
<evidence type="ECO:0000256" key="1">
    <source>
        <dbReference type="SAM" id="MobiDB-lite"/>
    </source>
</evidence>
<reference evidence="2 3" key="1">
    <citation type="submission" date="2024-06" db="EMBL/GenBank/DDBJ databases">
        <title>The Natural Products Discovery Center: Release of the First 8490 Sequenced Strains for Exploring Actinobacteria Biosynthetic Diversity.</title>
        <authorList>
            <person name="Kalkreuter E."/>
            <person name="Kautsar S.A."/>
            <person name="Yang D."/>
            <person name="Bader C.D."/>
            <person name="Teijaro C.N."/>
            <person name="Fluegel L."/>
            <person name="Davis C.M."/>
            <person name="Simpson J.R."/>
            <person name="Lauterbach L."/>
            <person name="Steele A.D."/>
            <person name="Gui C."/>
            <person name="Meng S."/>
            <person name="Li G."/>
            <person name="Viehrig K."/>
            <person name="Ye F."/>
            <person name="Su P."/>
            <person name="Kiefer A.F."/>
            <person name="Nichols A."/>
            <person name="Cepeda A.J."/>
            <person name="Yan W."/>
            <person name="Fan B."/>
            <person name="Jiang Y."/>
            <person name="Adhikari A."/>
            <person name="Zheng C.-J."/>
            <person name="Schuster L."/>
            <person name="Cowan T.M."/>
            <person name="Smanski M.J."/>
            <person name="Chevrette M.G."/>
            <person name="De Carvalho L.P.S."/>
            <person name="Shen B."/>
        </authorList>
    </citation>
    <scope>NUCLEOTIDE SEQUENCE [LARGE SCALE GENOMIC DNA]</scope>
    <source>
        <strain evidence="2 3">NPDC050403</strain>
    </source>
</reference>
<dbReference type="InterPro" id="IPR010667">
    <property type="entry name" value="Phage_T4_Gp19"/>
</dbReference>
<dbReference type="PANTHER" id="PTHR38009">
    <property type="entry name" value="CONSERVED HYPOTHETICAL PHAGE TAIL PROTEIN"/>
    <property type="match status" value="1"/>
</dbReference>
<name>A0ABV3G1M6_9NOCA</name>
<keyword evidence="3" id="KW-1185">Reference proteome</keyword>
<dbReference type="PANTHER" id="PTHR38009:SF1">
    <property type="entry name" value="CONSERVED HYPOTHETICAL PHAGE TAIL PROTEIN"/>
    <property type="match status" value="1"/>
</dbReference>
<accession>A0ABV3G1M6</accession>
<protein>
    <submittedName>
        <fullName evidence="2">Phage tail protein</fullName>
    </submittedName>
</protein>
<comment type="caution">
    <text evidence="2">The sequence shown here is derived from an EMBL/GenBank/DDBJ whole genome shotgun (WGS) entry which is preliminary data.</text>
</comment>